<organism evidence="1 2">
    <name type="scientific">Nocardia terrae</name>
    <dbReference type="NCBI Taxonomy" id="2675851"/>
    <lineage>
        <taxon>Bacteria</taxon>
        <taxon>Bacillati</taxon>
        <taxon>Actinomycetota</taxon>
        <taxon>Actinomycetes</taxon>
        <taxon>Mycobacteriales</taxon>
        <taxon>Nocardiaceae</taxon>
        <taxon>Nocardia</taxon>
    </lineage>
</organism>
<dbReference type="Proteomes" id="UP000466794">
    <property type="component" value="Unassembled WGS sequence"/>
</dbReference>
<keyword evidence="2" id="KW-1185">Reference proteome</keyword>
<comment type="caution">
    <text evidence="1">The sequence shown here is derived from an EMBL/GenBank/DDBJ whole genome shotgun (WGS) entry which is preliminary data.</text>
</comment>
<proteinExistence type="predicted"/>
<dbReference type="AlphaFoldDB" id="A0A7K1V343"/>
<gene>
    <name evidence="1" type="ORF">GPX89_27840</name>
</gene>
<dbReference type="EMBL" id="WRPP01000006">
    <property type="protein sequence ID" value="MVU81046.1"/>
    <property type="molecule type" value="Genomic_DNA"/>
</dbReference>
<name>A0A7K1V343_9NOCA</name>
<evidence type="ECO:0000313" key="1">
    <source>
        <dbReference type="EMBL" id="MVU81046.1"/>
    </source>
</evidence>
<dbReference type="RefSeq" id="WP_157390709.1">
    <property type="nucleotide sequence ID" value="NZ_WRPP01000006.1"/>
</dbReference>
<evidence type="ECO:0000313" key="2">
    <source>
        <dbReference type="Proteomes" id="UP000466794"/>
    </source>
</evidence>
<reference evidence="1 2" key="1">
    <citation type="submission" date="2019-12" db="EMBL/GenBank/DDBJ databases">
        <title>Nocardia sp. nov. ET3-3 isolated from soil.</title>
        <authorList>
            <person name="Kanchanasin P."/>
            <person name="Tanasupawat S."/>
            <person name="Yuki M."/>
            <person name="Kudo T."/>
        </authorList>
    </citation>
    <scope>NUCLEOTIDE SEQUENCE [LARGE SCALE GENOMIC DNA]</scope>
    <source>
        <strain evidence="1 2">ET3-3</strain>
    </source>
</reference>
<accession>A0A7K1V343</accession>
<sequence>MVGTTMIGAAAIVIAAGTGVGGMGSAVALPLPATGSDGGQTVSDHDLNQRLRDAGQHAGEKVPVYGLVYSDAAVWTLAFVHGGPTDYYTIDGTRVELARPAGATVAQGDVFTGTITITGKQDSGDPVVTLDDFSVVGHRPVEALR</sequence>
<protein>
    <submittedName>
        <fullName evidence="1">Uncharacterized protein</fullName>
    </submittedName>
</protein>